<dbReference type="Proteomes" id="UP001215280">
    <property type="component" value="Unassembled WGS sequence"/>
</dbReference>
<evidence type="ECO:0000256" key="6">
    <source>
        <dbReference type="ARBA" id="ARBA00023157"/>
    </source>
</evidence>
<feature type="chain" id="PRO_5041933602" evidence="8">
    <location>
        <begin position="18"/>
        <end position="364"/>
    </location>
</feature>
<keyword evidence="4" id="KW-0255">Endonuclease</keyword>
<evidence type="ECO:0000313" key="10">
    <source>
        <dbReference type="Proteomes" id="UP001215280"/>
    </source>
</evidence>
<protein>
    <submittedName>
        <fullName evidence="9">S1/P1 nuclease-domain-containing protein</fullName>
    </submittedName>
</protein>
<evidence type="ECO:0000256" key="1">
    <source>
        <dbReference type="ARBA" id="ARBA00009547"/>
    </source>
</evidence>
<feature type="signal peptide" evidence="8">
    <location>
        <begin position="1"/>
        <end position="17"/>
    </location>
</feature>
<evidence type="ECO:0000313" key="9">
    <source>
        <dbReference type="EMBL" id="KAJ7726275.1"/>
    </source>
</evidence>
<dbReference type="CDD" id="cd11010">
    <property type="entry name" value="S1-P1_nuclease"/>
    <property type="match status" value="1"/>
</dbReference>
<evidence type="ECO:0000256" key="4">
    <source>
        <dbReference type="ARBA" id="ARBA00022759"/>
    </source>
</evidence>
<dbReference type="SUPFAM" id="SSF48537">
    <property type="entry name" value="Phospholipase C/P1 nuclease"/>
    <property type="match status" value="1"/>
</dbReference>
<evidence type="ECO:0000256" key="5">
    <source>
        <dbReference type="ARBA" id="ARBA00022801"/>
    </source>
</evidence>
<dbReference type="GO" id="GO:0004519">
    <property type="term" value="F:endonuclease activity"/>
    <property type="evidence" value="ECO:0007669"/>
    <property type="project" value="UniProtKB-KW"/>
</dbReference>
<dbReference type="GO" id="GO:0006308">
    <property type="term" value="P:DNA catabolic process"/>
    <property type="evidence" value="ECO:0007669"/>
    <property type="project" value="InterPro"/>
</dbReference>
<dbReference type="InterPro" id="IPR008947">
    <property type="entry name" value="PLipase_C/P1_nuclease_dom_sf"/>
</dbReference>
<proteinExistence type="inferred from homology"/>
<accession>A0AAD7HQZ8</accession>
<keyword evidence="10" id="KW-1185">Reference proteome</keyword>
<keyword evidence="2" id="KW-0540">Nuclease</keyword>
<dbReference type="Pfam" id="PF02265">
    <property type="entry name" value="S1-P1_nuclease"/>
    <property type="match status" value="1"/>
</dbReference>
<name>A0AAD7HQZ8_9AGAR</name>
<dbReference type="PANTHER" id="PTHR33146:SF26">
    <property type="entry name" value="ENDONUCLEASE 4"/>
    <property type="match status" value="1"/>
</dbReference>
<dbReference type="GO" id="GO:0003676">
    <property type="term" value="F:nucleic acid binding"/>
    <property type="evidence" value="ECO:0007669"/>
    <property type="project" value="InterPro"/>
</dbReference>
<dbReference type="GO" id="GO:0046872">
    <property type="term" value="F:metal ion binding"/>
    <property type="evidence" value="ECO:0007669"/>
    <property type="project" value="UniProtKB-KW"/>
</dbReference>
<evidence type="ECO:0000256" key="7">
    <source>
        <dbReference type="ARBA" id="ARBA00023180"/>
    </source>
</evidence>
<keyword evidence="3" id="KW-0479">Metal-binding</keyword>
<dbReference type="PANTHER" id="PTHR33146">
    <property type="entry name" value="ENDONUCLEASE 4"/>
    <property type="match status" value="1"/>
</dbReference>
<evidence type="ECO:0000256" key="2">
    <source>
        <dbReference type="ARBA" id="ARBA00022722"/>
    </source>
</evidence>
<comment type="similarity">
    <text evidence="1">Belongs to the nuclease type I family.</text>
</comment>
<keyword evidence="5" id="KW-0378">Hydrolase</keyword>
<evidence type="ECO:0000256" key="8">
    <source>
        <dbReference type="SAM" id="SignalP"/>
    </source>
</evidence>
<gene>
    <name evidence="9" type="ORF">DFH07DRAFT_970576</name>
</gene>
<dbReference type="GO" id="GO:0016788">
    <property type="term" value="F:hydrolase activity, acting on ester bonds"/>
    <property type="evidence" value="ECO:0007669"/>
    <property type="project" value="InterPro"/>
</dbReference>
<comment type="caution">
    <text evidence="9">The sequence shown here is derived from an EMBL/GenBank/DDBJ whole genome shotgun (WGS) entry which is preliminary data.</text>
</comment>
<keyword evidence="7" id="KW-0325">Glycoprotein</keyword>
<dbReference type="EMBL" id="JARJLG010000221">
    <property type="protein sequence ID" value="KAJ7726275.1"/>
    <property type="molecule type" value="Genomic_DNA"/>
</dbReference>
<dbReference type="AlphaFoldDB" id="A0AAD7HQZ8"/>
<keyword evidence="8" id="KW-0732">Signal</keyword>
<keyword evidence="6" id="KW-1015">Disulfide bond</keyword>
<dbReference type="Gene3D" id="1.10.575.10">
    <property type="entry name" value="P1 Nuclease"/>
    <property type="match status" value="1"/>
</dbReference>
<organism evidence="9 10">
    <name type="scientific">Mycena maculata</name>
    <dbReference type="NCBI Taxonomy" id="230809"/>
    <lineage>
        <taxon>Eukaryota</taxon>
        <taxon>Fungi</taxon>
        <taxon>Dikarya</taxon>
        <taxon>Basidiomycota</taxon>
        <taxon>Agaricomycotina</taxon>
        <taxon>Agaricomycetes</taxon>
        <taxon>Agaricomycetidae</taxon>
        <taxon>Agaricales</taxon>
        <taxon>Marasmiineae</taxon>
        <taxon>Mycenaceae</taxon>
        <taxon>Mycena</taxon>
    </lineage>
</organism>
<reference evidence="9" key="1">
    <citation type="submission" date="2023-03" db="EMBL/GenBank/DDBJ databases">
        <title>Massive genome expansion in bonnet fungi (Mycena s.s.) driven by repeated elements and novel gene families across ecological guilds.</title>
        <authorList>
            <consortium name="Lawrence Berkeley National Laboratory"/>
            <person name="Harder C.B."/>
            <person name="Miyauchi S."/>
            <person name="Viragh M."/>
            <person name="Kuo A."/>
            <person name="Thoen E."/>
            <person name="Andreopoulos B."/>
            <person name="Lu D."/>
            <person name="Skrede I."/>
            <person name="Drula E."/>
            <person name="Henrissat B."/>
            <person name="Morin E."/>
            <person name="Kohler A."/>
            <person name="Barry K."/>
            <person name="LaButti K."/>
            <person name="Morin E."/>
            <person name="Salamov A."/>
            <person name="Lipzen A."/>
            <person name="Mereny Z."/>
            <person name="Hegedus B."/>
            <person name="Baldrian P."/>
            <person name="Stursova M."/>
            <person name="Weitz H."/>
            <person name="Taylor A."/>
            <person name="Grigoriev I.V."/>
            <person name="Nagy L.G."/>
            <person name="Martin F."/>
            <person name="Kauserud H."/>
        </authorList>
    </citation>
    <scope>NUCLEOTIDE SEQUENCE</scope>
    <source>
        <strain evidence="9">CBHHK188m</strain>
    </source>
</reference>
<evidence type="ECO:0000256" key="3">
    <source>
        <dbReference type="ARBA" id="ARBA00022723"/>
    </source>
</evidence>
<sequence>MTSYLLIGLATLQGVRAWGVLGHATVAYIAQNYVTSETASWAQGVLDDTSDSYLANIASWADDYRETTAGAWSAPFHFIDAEDNPPTDCNVDYTRDCGSTGCSVSALANYTQRVGDGRLSATNINQALMFLVHFVGDITQPLHDEAYEVGANDVDVTFMGYSDNLHADWDTYIPEELIGGATLADAQSWANTLIKDIDSGTYKSVAASWIDGDDVSDVVTTATRWASDANAFVCSVVMPNGAAALTAEKDLYPGYYNDVVPTIELQISKAGYRLANWLNMIYTSEIATKRGLSIRTALTSRMVEESELDGRTFLPEPQPLSKAKLARAAVGYGMLVCFFFVHTDLDHHLAEEDAQLAAYFSAHG</sequence>
<dbReference type="InterPro" id="IPR003154">
    <property type="entry name" value="S1/P1nuclease"/>
</dbReference>